<dbReference type="PANTHER" id="PTHR19384">
    <property type="entry name" value="NITRIC OXIDE SYNTHASE-RELATED"/>
    <property type="match status" value="1"/>
</dbReference>
<dbReference type="GO" id="GO:0016702">
    <property type="term" value="F:oxidoreductase activity, acting on single donors with incorporation of molecular oxygen, incorporation of two atoms of oxygen"/>
    <property type="evidence" value="ECO:0007669"/>
    <property type="project" value="UniProtKB-ARBA"/>
</dbReference>
<dbReference type="SUPFAM" id="SSF140959">
    <property type="entry name" value="Indolic compounds 2,3-dioxygenase-like"/>
    <property type="match status" value="1"/>
</dbReference>
<dbReference type="Pfam" id="PF01231">
    <property type="entry name" value="IDO"/>
    <property type="match status" value="1"/>
</dbReference>
<dbReference type="InterPro" id="IPR000898">
    <property type="entry name" value="Indolamine_dOase"/>
</dbReference>
<comment type="similarity">
    <text evidence="1">Belongs to the indoleamine 2,3-dioxygenase family.</text>
</comment>
<dbReference type="Gene3D" id="2.40.30.10">
    <property type="entry name" value="Translation factors"/>
    <property type="match status" value="1"/>
</dbReference>
<evidence type="ECO:0000313" key="9">
    <source>
        <dbReference type="Proteomes" id="UP000030752"/>
    </source>
</evidence>
<proteinExistence type="inferred from homology"/>
<dbReference type="SUPFAM" id="SSF55856">
    <property type="entry name" value="Cytochrome b5-like heme/steroid binding domain"/>
    <property type="match status" value="1"/>
</dbReference>
<gene>
    <name evidence="8" type="ORF">HMPREF1541_09630</name>
</gene>
<dbReference type="SUPFAM" id="SSF52343">
    <property type="entry name" value="Ferredoxin reductase-like, C-terminal NADP-linked domain"/>
    <property type="match status" value="1"/>
</dbReference>
<dbReference type="InterPro" id="IPR023173">
    <property type="entry name" value="NADPH_Cyt_P450_Rdtase_alpha"/>
</dbReference>
<accession>W2SAR8</accession>
<dbReference type="Gene3D" id="1.20.990.10">
    <property type="entry name" value="NADPH-cytochrome p450 Reductase, Chain A, domain 3"/>
    <property type="match status" value="1"/>
</dbReference>
<dbReference type="GO" id="GO:0050660">
    <property type="term" value="F:flavin adenine dinucleotide binding"/>
    <property type="evidence" value="ECO:0007669"/>
    <property type="project" value="TreeGrafter"/>
</dbReference>
<dbReference type="OrthoDB" id="260519at2759"/>
<keyword evidence="9" id="KW-1185">Reference proteome</keyword>
<dbReference type="PROSITE" id="PS50255">
    <property type="entry name" value="CYTOCHROME_B5_2"/>
    <property type="match status" value="1"/>
</dbReference>
<evidence type="ECO:0000256" key="3">
    <source>
        <dbReference type="ARBA" id="ARBA00022723"/>
    </source>
</evidence>
<evidence type="ECO:0000256" key="4">
    <source>
        <dbReference type="ARBA" id="ARBA00023004"/>
    </source>
</evidence>
<dbReference type="GO" id="GO:0020037">
    <property type="term" value="F:heme binding"/>
    <property type="evidence" value="ECO:0007669"/>
    <property type="project" value="InterPro"/>
</dbReference>
<dbReference type="GO" id="GO:0046872">
    <property type="term" value="F:metal ion binding"/>
    <property type="evidence" value="ECO:0007669"/>
    <property type="project" value="UniProtKB-KW"/>
</dbReference>
<dbReference type="GO" id="GO:0003958">
    <property type="term" value="F:NADPH-hemoprotein reductase activity"/>
    <property type="evidence" value="ECO:0007669"/>
    <property type="project" value="UniProtKB-EC"/>
</dbReference>
<dbReference type="GO" id="GO:0010181">
    <property type="term" value="F:FMN binding"/>
    <property type="evidence" value="ECO:0007669"/>
    <property type="project" value="TreeGrafter"/>
</dbReference>
<dbReference type="InParanoid" id="W2SAR8"/>
<name>W2SAR8_CYPE1</name>
<dbReference type="eggNOG" id="KOG0537">
    <property type="taxonomic scope" value="Eukaryota"/>
</dbReference>
<dbReference type="SUPFAM" id="SSF63380">
    <property type="entry name" value="Riboflavin synthase domain-like"/>
    <property type="match status" value="1"/>
</dbReference>
<feature type="domain" description="Cytochrome b5 heme-binding" evidence="7">
    <location>
        <begin position="845"/>
        <end position="925"/>
    </location>
</feature>
<evidence type="ECO:0000256" key="6">
    <source>
        <dbReference type="SAM" id="MobiDB-lite"/>
    </source>
</evidence>
<evidence type="ECO:0000313" key="8">
    <source>
        <dbReference type="EMBL" id="ETN45797.1"/>
    </source>
</evidence>
<dbReference type="VEuPathDB" id="FungiDB:HMPREF1541_09630"/>
<feature type="compositionally biased region" description="Polar residues" evidence="6">
    <location>
        <begin position="2318"/>
        <end position="2331"/>
    </location>
</feature>
<keyword evidence="3" id="KW-0479">Metal-binding</keyword>
<dbReference type="InterPro" id="IPR017938">
    <property type="entry name" value="Riboflavin_synthase-like_b-brl"/>
</dbReference>
<dbReference type="InterPro" id="IPR036400">
    <property type="entry name" value="Cyt_B5-like_heme/steroid_sf"/>
</dbReference>
<evidence type="ECO:0000259" key="7">
    <source>
        <dbReference type="PROSITE" id="PS50255"/>
    </source>
</evidence>
<dbReference type="EC" id="1.6.2.4" evidence="5"/>
<dbReference type="InterPro" id="IPR001199">
    <property type="entry name" value="Cyt_B5-like_heme/steroid-bd"/>
</dbReference>
<evidence type="ECO:0000256" key="1">
    <source>
        <dbReference type="ARBA" id="ARBA00007119"/>
    </source>
</evidence>
<sequence length="2367" mass="260653">MNVPTSDAEVLALALGAPARQVLNHAQARGPATGWKDGYLTTADGFCPPDPEHTYMSLRRSLGDVWAQLCSRLPALKLRGKVRQSILAIPVVGGTSDTIPDHALWAAVTCLNILAGAYQHEERSDGKDATLAGEGDLQVPKTISVPLQQVSKRLGRAQPFVSAYEFSLCNYRLVHGPHNLTNERAAPRMSVLSAGDGVDSLSWTSKLHISFTNGVELVTQSQERTMADDADGLMRVLVDLTKAIKDLIPILRMLSAEELRGNKTQADLCAPLTVNSPPYSELGLPIFQLMHAFTGKKIHSASLNSQIAEQRPWLPVNVRAFLAAIECHFPVYRFVEQSGHPQLRYAWDALVQSYCGDNGLLSLYEQKSSASAQLAAKTGHSVELTDGDSNDSIAFPWQIDERNAMAHQSSRQDFEHCSTRARVTSRSRIDDDSDRENALVSLLVQEPHGLSFEPGDRLLVMPLNPWSEVEKIAAALGLDNSLDTAIPMYGGTSWDQFARQLHPKANLQASHLTVQDVLRYGQIAPLTRSQVYALDKTFHGTCPLITRLLDEEIWPIMGTLGDVLQLAIEEVSPIIWDTVFDLSHLSWLPEMIPVAVPRAYGISSPALMGTSLPSSVKITVQRVTYKVHPSLDGGLESPTGTGMSSCALNPHPAHADDHLDGDDYPFMIGVAPASVLRLRSTPLDNVVMFAEANSLGIFRSFWRSRTHCMGQTVLFLALQTLQKFAFEEELKRLQRSNSIKVFTSSATETDFLDKKRLLSSAILDQGQLVCDMLASTANGGLGGHFYISGSMNLWQSVVAGIRRALYNSDFMMVATSVDDLIAHAIREGRMVLDVYSSPSRPLKLDRQISLAQLAGKTAHRPNTELWLAISDNIYDLTALPRLRPCDAAIVRLNAGLDATLSLSLLIKSTPELRNVLPEFMVGRLSRRQTTSVPDDRALQDLWTNHLRIVVETLTALAFETTSLLKECTEWFKVAAGRDALRDFLRAQARVFHTGVSSIFGVQLQELHVRTAFAHINKTRPDVRIPDVMGVIARARSSPWAATAVKELQILETLSRSNKLTSVQTTTAVEYAQAVTELEIHLLESVRDDIRNGFEVLEKSPAVDETVTRKLLTVLDHVAYRYQAFWERLALESVGRSKLEKTRLRMKYDMVQKPTTSGKMSTSLIAHVTDPPVFSAKHEPPAYTADHMVNFAHLIDQAMQTVNEENLMAAYTSNRSRSQLTRAIVPTAKAMSSVPEPTTFDMFHRRRSVRALTSFLGSSETAIKRLSQLPAELSFAYIMATYGRNATNSENHTRSSSAARNVLRTLDSQAGNDTPRPRLIRRRTNASSISSTAPQSIFSSPEAGTPETRASVASSPALPLQLTLRSRERSGSRATSQARLSKSSVSVDLNQAAHILSTRPSPPGRTQSATAIGTEIVSSVSIERGHDEPPTKGTRLPALLPSPLLPEQVPIAEKGIHTRRWEMPLVSLSTAERQSNNKGQRGNPLPGIPLQSVNIPPMPPAISLPSVLGHTSPRQTSLRAFSAKELPIITLSQSAKHNMPTKAGRVVQTHWEMPLFTLSTSEKQAITSKRQSEIHPPAVPLQSKIKPPPVIEMSATLPVMPASRHSARPQAAFSGRQLPLLTLSQKERRGAVRQEGPIKIGVNTRKPVSNSSNEASNRTSHAAGIRGLWTHPADQYATSTSLKLGQARTLGHVGMWMRPEAKISNEDFLGYLAECRRHADLERRSARALTGLNERALAGLWKTSHENVPSPSSWTRGYVGMWMSPPSRKQNEDFELVRRGGMITPLSMSTTIQATYSNLAAQSTEAKRIATETGTPSKRSTHLWHGGLSEHVPATRWTAGYVGMWMRPASRIQNTDFEILRAQTTRTARQASVRRVPPSQPDSIVVKSYGLWQSTLLKDEVVSHGCTLGSVGMWMCPRSKKANTDFAYLVLNTVNYLLGTNLSLLQRMANDCMLVSAELHNGPWNLKDWTKPGRSSKGTHSIALPTTARAPVTPGRASQPSSYRGQTLGQVGTWMYPPSKKRNLDFECFRAAVEAAPELEPTKAARSGHPKEIDLKSTPQVTREKSSGYTAGFVGLWMDPPSRKVNEDFEWAKQHAHEVFREQSVKPLLPVAAGLFPVVATTQHIHAPSPEELDVAEEPVYIIQRPSPTQQQYDFLAESPMLSKQQTAGVTPTSASTTDGMARHEIDFAERLRKLNAELEMDDSDYEDDLALPGRAELRYASSKMSLPFSQESITERPSRGTWEMNITQQRPECDRAKTEPAEVTRRPVLKEITVDSPRVLNGEGLEVFTAISYYCCAPSASFAANSKDIRPRHWTKPIGTTSSSRSNTVHTTAEPESPQRQEHVGKASEPGDGPPAKIVKRPVEIAT</sequence>
<dbReference type="EMBL" id="KB822712">
    <property type="protein sequence ID" value="ETN45797.1"/>
    <property type="molecule type" value="Genomic_DNA"/>
</dbReference>
<reference evidence="8 9" key="1">
    <citation type="submission" date="2013-03" db="EMBL/GenBank/DDBJ databases">
        <title>The Genome Sequence of Phialophora europaea CBS 101466.</title>
        <authorList>
            <consortium name="The Broad Institute Genomics Platform"/>
            <person name="Cuomo C."/>
            <person name="de Hoog S."/>
            <person name="Gorbushina A."/>
            <person name="Walker B."/>
            <person name="Young S.K."/>
            <person name="Zeng Q."/>
            <person name="Gargeya S."/>
            <person name="Fitzgerald M."/>
            <person name="Haas B."/>
            <person name="Abouelleil A."/>
            <person name="Allen A.W."/>
            <person name="Alvarado L."/>
            <person name="Arachchi H.M."/>
            <person name="Berlin A.M."/>
            <person name="Chapman S.B."/>
            <person name="Gainer-Dewar J."/>
            <person name="Goldberg J."/>
            <person name="Griggs A."/>
            <person name="Gujja S."/>
            <person name="Hansen M."/>
            <person name="Howarth C."/>
            <person name="Imamovic A."/>
            <person name="Ireland A."/>
            <person name="Larimer J."/>
            <person name="McCowan C."/>
            <person name="Murphy C."/>
            <person name="Pearson M."/>
            <person name="Poon T.W."/>
            <person name="Priest M."/>
            <person name="Roberts A."/>
            <person name="Saif S."/>
            <person name="Shea T."/>
            <person name="Sisk P."/>
            <person name="Sykes S."/>
            <person name="Wortman J."/>
            <person name="Nusbaum C."/>
            <person name="Birren B."/>
        </authorList>
    </citation>
    <scope>NUCLEOTIDE SEQUENCE [LARGE SCALE GENOMIC DNA]</scope>
    <source>
        <strain evidence="8 9">CBS 101466</strain>
    </source>
</reference>
<dbReference type="GO" id="GO:0005829">
    <property type="term" value="C:cytosol"/>
    <property type="evidence" value="ECO:0007669"/>
    <property type="project" value="TreeGrafter"/>
</dbReference>
<dbReference type="Gene3D" id="1.20.58.480">
    <property type="match status" value="1"/>
</dbReference>
<feature type="compositionally biased region" description="Basic and acidic residues" evidence="6">
    <location>
        <begin position="2337"/>
        <end position="2346"/>
    </location>
</feature>
<feature type="region of interest" description="Disordered" evidence="6">
    <location>
        <begin position="1641"/>
        <end position="1660"/>
    </location>
</feature>
<dbReference type="RefSeq" id="XP_008712525.1">
    <property type="nucleotide sequence ID" value="XM_008714303.1"/>
</dbReference>
<dbReference type="GO" id="GO:0019441">
    <property type="term" value="P:L-tryptophan catabolic process to kynurenine"/>
    <property type="evidence" value="ECO:0007669"/>
    <property type="project" value="InterPro"/>
</dbReference>
<evidence type="ECO:0000256" key="5">
    <source>
        <dbReference type="ARBA" id="ARBA00023797"/>
    </source>
</evidence>
<feature type="compositionally biased region" description="Polar residues" evidence="6">
    <location>
        <begin position="1324"/>
        <end position="1338"/>
    </location>
</feature>
<feature type="region of interest" description="Disordered" evidence="6">
    <location>
        <begin position="1970"/>
        <end position="2008"/>
    </location>
</feature>
<feature type="compositionally biased region" description="Polar residues" evidence="6">
    <location>
        <begin position="1645"/>
        <end position="1659"/>
    </location>
</feature>
<dbReference type="Proteomes" id="UP000030752">
    <property type="component" value="Unassembled WGS sequence"/>
</dbReference>
<feature type="compositionally biased region" description="Polar residues" evidence="6">
    <location>
        <begin position="1995"/>
        <end position="2008"/>
    </location>
</feature>
<dbReference type="STRING" id="1220924.W2SAR8"/>
<dbReference type="GeneID" id="19976969"/>
<dbReference type="HOGENOM" id="CLU_229544_0_0_1"/>
<dbReference type="InterPro" id="IPR039261">
    <property type="entry name" value="FNR_nucleotide-bd"/>
</dbReference>
<dbReference type="InterPro" id="IPR037217">
    <property type="entry name" value="Trp/Indoleamine_2_3_dOase-like"/>
</dbReference>
<dbReference type="PANTHER" id="PTHR19384:SF17">
    <property type="entry name" value="NADPH--CYTOCHROME P450 REDUCTASE"/>
    <property type="match status" value="1"/>
</dbReference>
<organism evidence="8 9">
    <name type="scientific">Cyphellophora europaea (strain CBS 101466)</name>
    <name type="common">Phialophora europaea</name>
    <dbReference type="NCBI Taxonomy" id="1220924"/>
    <lineage>
        <taxon>Eukaryota</taxon>
        <taxon>Fungi</taxon>
        <taxon>Dikarya</taxon>
        <taxon>Ascomycota</taxon>
        <taxon>Pezizomycotina</taxon>
        <taxon>Eurotiomycetes</taxon>
        <taxon>Chaetothyriomycetidae</taxon>
        <taxon>Chaetothyriales</taxon>
        <taxon>Cyphellophoraceae</taxon>
        <taxon>Cyphellophora</taxon>
    </lineage>
</organism>
<feature type="region of interest" description="Disordered" evidence="6">
    <location>
        <begin position="2312"/>
        <end position="2367"/>
    </location>
</feature>
<dbReference type="Gene3D" id="3.40.50.80">
    <property type="entry name" value="Nucleotide-binding domain of ferredoxin-NADP reductase (FNR) module"/>
    <property type="match status" value="1"/>
</dbReference>
<protein>
    <recommendedName>
        <fullName evidence="5">NADPH--hemoprotein reductase</fullName>
        <ecNumber evidence="5">1.6.2.4</ecNumber>
    </recommendedName>
</protein>
<feature type="region of interest" description="Disordered" evidence="6">
    <location>
        <begin position="1303"/>
        <end position="1386"/>
    </location>
</feature>
<evidence type="ECO:0000256" key="2">
    <source>
        <dbReference type="ARBA" id="ARBA00022630"/>
    </source>
</evidence>
<feature type="compositionally biased region" description="Polar residues" evidence="6">
    <location>
        <begin position="1371"/>
        <end position="1386"/>
    </location>
</feature>
<keyword evidence="4" id="KW-0408">Iron</keyword>
<dbReference type="Gene3D" id="3.10.120.10">
    <property type="entry name" value="Cytochrome b5-like heme/steroid binding domain"/>
    <property type="match status" value="1"/>
</dbReference>
<keyword evidence="2" id="KW-0285">Flavoprotein</keyword>